<feature type="signal peptide" evidence="2">
    <location>
        <begin position="1"/>
        <end position="26"/>
    </location>
</feature>
<feature type="region of interest" description="Disordered" evidence="1">
    <location>
        <begin position="198"/>
        <end position="240"/>
    </location>
</feature>
<keyword evidence="4" id="KW-1185">Reference proteome</keyword>
<dbReference type="Proteomes" id="UP000033187">
    <property type="component" value="Chromosome 1"/>
</dbReference>
<dbReference type="KEGG" id="fil:BN1229_v1_1920"/>
<dbReference type="PROSITE" id="PS51257">
    <property type="entry name" value="PROKAR_LIPOPROTEIN"/>
    <property type="match status" value="1"/>
</dbReference>
<dbReference type="RefSeq" id="WP_046478030.1">
    <property type="nucleotide sequence ID" value="NZ_LN829118.1"/>
</dbReference>
<dbReference type="InterPro" id="IPR019027">
    <property type="entry name" value="Pilus_biogenesis_CpaD-related"/>
</dbReference>
<proteinExistence type="predicted"/>
<dbReference type="InterPro" id="IPR013361">
    <property type="entry name" value="Pilus_CpaD"/>
</dbReference>
<organism evidence="3 4">
    <name type="scientific">Candidatus Filomicrobium marinum</name>
    <dbReference type="NCBI Taxonomy" id="1608628"/>
    <lineage>
        <taxon>Bacteria</taxon>
        <taxon>Pseudomonadati</taxon>
        <taxon>Pseudomonadota</taxon>
        <taxon>Alphaproteobacteria</taxon>
        <taxon>Hyphomicrobiales</taxon>
        <taxon>Hyphomicrobiaceae</taxon>
        <taxon>Filomicrobium</taxon>
    </lineage>
</organism>
<dbReference type="NCBIfam" id="TIGR02522">
    <property type="entry name" value="pilus_cpaD"/>
    <property type="match status" value="1"/>
</dbReference>
<accession>A0A0D6JEQ6</accession>
<dbReference type="KEGG" id="fiy:BN1229_v1_1922"/>
<dbReference type="EMBL" id="LN829119">
    <property type="protein sequence ID" value="CPR18915.1"/>
    <property type="molecule type" value="Genomic_DNA"/>
</dbReference>
<dbReference type="AlphaFoldDB" id="A0A0D6JEQ6"/>
<dbReference type="OrthoDB" id="9802674at2"/>
<keyword evidence="2" id="KW-0732">Signal</keyword>
<protein>
    <submittedName>
        <fullName evidence="3">Pilus (Caulobacter type) biogenesis lipoprotein CpaD</fullName>
    </submittedName>
</protein>
<evidence type="ECO:0000313" key="3">
    <source>
        <dbReference type="EMBL" id="CPR18915.1"/>
    </source>
</evidence>
<feature type="chain" id="PRO_5002306370" evidence="2">
    <location>
        <begin position="27"/>
        <end position="240"/>
    </location>
</feature>
<feature type="compositionally biased region" description="Basic and acidic residues" evidence="1">
    <location>
        <begin position="225"/>
        <end position="234"/>
    </location>
</feature>
<keyword evidence="3" id="KW-0449">Lipoprotein</keyword>
<name>A0A0D6JEQ6_9HYPH</name>
<reference evidence="4" key="1">
    <citation type="submission" date="2015-02" db="EMBL/GenBank/DDBJ databases">
        <authorList>
            <person name="Chooi Y.-H."/>
        </authorList>
    </citation>
    <scope>NUCLEOTIDE SEQUENCE [LARGE SCALE GENOMIC DNA]</scope>
    <source>
        <strain evidence="4">strain Y</strain>
    </source>
</reference>
<dbReference type="Pfam" id="PF09476">
    <property type="entry name" value="Pilus_CpaD"/>
    <property type="match status" value="1"/>
</dbReference>
<sequence>MTSFKYTMPRGAGVALVAAMATLALAGCRPSDPGTRIAGWAMIDSAQRHPIMVSQEPTSMSIRVPRGSSGLSPTQRARVLNFYAHFRATDAGNSRLVINAPSGAPNEVAVMNAVQEIRYILTREGIPDSDISVEAIHVEGRGDPPIRLSYLQYVAHAPECGDWTTNLAREPANLPYPNFGCATQRNFAVQVANPADLLGPRNMTPRSSERRDTTWAKYVKGDTTAAKKSEDEKISTTGDN</sequence>
<gene>
    <name evidence="3" type="ORF">YBN1229_v1_1922</name>
</gene>
<evidence type="ECO:0000313" key="4">
    <source>
        <dbReference type="Proteomes" id="UP000033187"/>
    </source>
</evidence>
<evidence type="ECO:0000256" key="2">
    <source>
        <dbReference type="SAM" id="SignalP"/>
    </source>
</evidence>
<evidence type="ECO:0000256" key="1">
    <source>
        <dbReference type="SAM" id="MobiDB-lite"/>
    </source>
</evidence>